<evidence type="ECO:0000313" key="3">
    <source>
        <dbReference type="EMBL" id="KAG8486586.1"/>
    </source>
</evidence>
<reference evidence="3 4" key="1">
    <citation type="journal article" date="2021" name="bioRxiv">
        <title>The Gossypium anomalum genome as a resource for cotton improvement and evolutionary analysis of hybrid incompatibility.</title>
        <authorList>
            <person name="Grover C.E."/>
            <person name="Yuan D."/>
            <person name="Arick M.A."/>
            <person name="Miller E.R."/>
            <person name="Hu G."/>
            <person name="Peterson D.G."/>
            <person name="Wendel J.F."/>
            <person name="Udall J.A."/>
        </authorList>
    </citation>
    <scope>NUCLEOTIDE SEQUENCE [LARGE SCALE GENOMIC DNA]</scope>
    <source>
        <strain evidence="3">JFW-Udall</strain>
        <tissue evidence="3">Leaf</tissue>
    </source>
</reference>
<dbReference type="Gene3D" id="1.25.40.10">
    <property type="entry name" value="Tetratricopeptide repeat domain"/>
    <property type="match status" value="5"/>
</dbReference>
<dbReference type="NCBIfam" id="TIGR01509">
    <property type="entry name" value="HAD-SF-IA-v3"/>
    <property type="match status" value="1"/>
</dbReference>
<dbReference type="OrthoDB" id="40579at2759"/>
<dbReference type="InterPro" id="IPR036412">
    <property type="entry name" value="HAD-like_sf"/>
</dbReference>
<dbReference type="PANTHER" id="PTHR47926:SF485">
    <property type="entry name" value="REPEAT-LIKE SUPERFAMILY PROTEIN, PUTATIVE-RELATED"/>
    <property type="match status" value="1"/>
</dbReference>
<dbReference type="Proteomes" id="UP000701853">
    <property type="component" value="Chromosome 8"/>
</dbReference>
<keyword evidence="4" id="KW-1185">Reference proteome</keyword>
<dbReference type="NCBIfam" id="TIGR00756">
    <property type="entry name" value="PPR"/>
    <property type="match status" value="3"/>
</dbReference>
<dbReference type="FunFam" id="1.25.40.10:FF:000090">
    <property type="entry name" value="Pentatricopeptide repeat-containing protein, chloroplastic"/>
    <property type="match status" value="1"/>
</dbReference>
<dbReference type="PANTHER" id="PTHR47926">
    <property type="entry name" value="PENTATRICOPEPTIDE REPEAT-CONTAINING PROTEIN"/>
    <property type="match status" value="1"/>
</dbReference>
<dbReference type="InterPro" id="IPR002885">
    <property type="entry name" value="PPR_rpt"/>
</dbReference>
<evidence type="ECO:0000256" key="1">
    <source>
        <dbReference type="ARBA" id="ARBA00022737"/>
    </source>
</evidence>
<dbReference type="Gene3D" id="1.10.150.240">
    <property type="entry name" value="Putative phosphatase, domain 2"/>
    <property type="match status" value="1"/>
</dbReference>
<gene>
    <name evidence="3" type="ORF">CXB51_019937</name>
</gene>
<dbReference type="Pfam" id="PF01535">
    <property type="entry name" value="PPR"/>
    <property type="match status" value="5"/>
</dbReference>
<dbReference type="GO" id="GO:0003723">
    <property type="term" value="F:RNA binding"/>
    <property type="evidence" value="ECO:0007669"/>
    <property type="project" value="InterPro"/>
</dbReference>
<dbReference type="InterPro" id="IPR046960">
    <property type="entry name" value="PPR_At4g14850-like_plant"/>
</dbReference>
<dbReference type="SFLD" id="SFLDG01129">
    <property type="entry name" value="C1.5:_HAD__Beta-PGM__Phosphata"/>
    <property type="match status" value="1"/>
</dbReference>
<keyword evidence="1" id="KW-0677">Repeat</keyword>
<dbReference type="InterPro" id="IPR011990">
    <property type="entry name" value="TPR-like_helical_dom_sf"/>
</dbReference>
<dbReference type="Gene3D" id="3.40.50.1000">
    <property type="entry name" value="HAD superfamily/HAD-like"/>
    <property type="match status" value="1"/>
</dbReference>
<dbReference type="InterPro" id="IPR023214">
    <property type="entry name" value="HAD_sf"/>
</dbReference>
<sequence>MLLFGSPFLHSAVLLKAFLFPQTRNRDSALKAWNGYSDHRRIEMKKILPKISFRLSLQMRSKLLLLLQQYTFSISDLEIWCNNENLLRNIHYSALEQTQIEVQTLEGQMEPEVLLAGINNQQQPPSILQTLESCTNFNHFNQIHAQLHVSGLLEQPRVASRAIRKLCNHLNSHSHAILVFDCVKEPDTFLCNIILNGLLNSDDPVSALSFYHEKMVGKFFVENQYTFPLLGKICAEIKSLKEGQKFHARVLKLGFESDVFVKNSLIRLYSVCGQTESAREVFDDGFVLDLVSWNLLIDGDVKNGQVGIARELFNEMPERDTFSWNIIIAGYVGVGKMEVARDLFEKMPFRDVVSWNCMIDGYAKIENVSETRKLFDQMPLRNVVSWNTMLALYVRSKKYINQALMLFDRMMERGEARPNSASFVSVLTACANLGQLDKGLWVHSYIENNIKCDVLLSTALLTMYAKCGAMDLARDVFNNMPVKNVVSWNSMIMGYGTHGHVEKALDIGQIPNATTFISCLSACKNAGKVLEGWWCFDIMCRVYEIEPKVEHFGCMFDLLSRVGLMEQSNELMRKMPVESGPALWSALLSTCRASSNFELGKIVAKTLIDLEQMDIGPYVLLSYIYSVEGKWGEVENVRKFIKDRDLSERSASPHRRTMLMELSDNELKEKQQMEVEEQKLQRKHLWKMALIRPREQKLKSYWETRSALLIVVRALRIAAAFAARGNRNKEMKDPGIIHDSSPSSPLNNILIDNGPLGGELLHETLYKRNELLSISYMHLKILESYRLYSMSTTPRANRDAAASFVSVASRKEHFWYYSSINLKNLMAWAGISLSLIPRSKHHNQHHCGRDSSYLNMTDFAEEISFTMTAGENSVQSKKSVPDLAPLEAVLFDVDGTLCDSDPLHYLVFREMLPQSGFNNGVPIDEEYFIKNIAGKHNPNIVVLLYPDDIPRGIKFMEYKEAMFHRGLKRAAVTNAPKPNAELMISKLGLKDFFDVVILGSDCERAKPYPDPYLKALEVLKVSKDHTFVCEDSVSGIKAGVAAGMPVVGLTTRNPESVLMEANPTILIKDYEDPKLWEALEELDKRIGSSKTSA</sequence>
<protein>
    <submittedName>
        <fullName evidence="3">Uncharacterized protein</fullName>
    </submittedName>
</protein>
<dbReference type="Pfam" id="PF00702">
    <property type="entry name" value="Hydrolase"/>
    <property type="match status" value="1"/>
</dbReference>
<dbReference type="SFLD" id="SFLDS00003">
    <property type="entry name" value="Haloacid_Dehalogenase"/>
    <property type="match status" value="1"/>
</dbReference>
<dbReference type="InterPro" id="IPR006439">
    <property type="entry name" value="HAD-SF_hydro_IA"/>
</dbReference>
<comment type="caution">
    <text evidence="3">The sequence shown here is derived from an EMBL/GenBank/DDBJ whole genome shotgun (WGS) entry which is preliminary data.</text>
</comment>
<dbReference type="AlphaFoldDB" id="A0A8J5YWZ7"/>
<dbReference type="InterPro" id="IPR023198">
    <property type="entry name" value="PGP-like_dom2"/>
</dbReference>
<dbReference type="Pfam" id="PF13041">
    <property type="entry name" value="PPR_2"/>
    <property type="match status" value="1"/>
</dbReference>
<dbReference type="SUPFAM" id="SSF56784">
    <property type="entry name" value="HAD-like"/>
    <property type="match status" value="1"/>
</dbReference>
<feature type="repeat" description="PPR" evidence="2">
    <location>
        <begin position="351"/>
        <end position="385"/>
    </location>
</feature>
<dbReference type="InterPro" id="IPR046848">
    <property type="entry name" value="E_motif"/>
</dbReference>
<dbReference type="PROSITE" id="PS51375">
    <property type="entry name" value="PPR"/>
    <property type="match status" value="2"/>
</dbReference>
<dbReference type="CDD" id="cd07505">
    <property type="entry name" value="HAD_BPGM-like"/>
    <property type="match status" value="1"/>
</dbReference>
<organism evidence="3 4">
    <name type="scientific">Gossypium anomalum</name>
    <dbReference type="NCBI Taxonomy" id="47600"/>
    <lineage>
        <taxon>Eukaryota</taxon>
        <taxon>Viridiplantae</taxon>
        <taxon>Streptophyta</taxon>
        <taxon>Embryophyta</taxon>
        <taxon>Tracheophyta</taxon>
        <taxon>Spermatophyta</taxon>
        <taxon>Magnoliopsida</taxon>
        <taxon>eudicotyledons</taxon>
        <taxon>Gunneridae</taxon>
        <taxon>Pentapetalae</taxon>
        <taxon>rosids</taxon>
        <taxon>malvids</taxon>
        <taxon>Malvales</taxon>
        <taxon>Malvaceae</taxon>
        <taxon>Malvoideae</taxon>
        <taxon>Gossypium</taxon>
    </lineage>
</organism>
<evidence type="ECO:0000313" key="4">
    <source>
        <dbReference type="Proteomes" id="UP000701853"/>
    </source>
</evidence>
<dbReference type="Pfam" id="PF20431">
    <property type="entry name" value="E_motif"/>
    <property type="match status" value="1"/>
</dbReference>
<dbReference type="EMBL" id="JAHUZN010000008">
    <property type="protein sequence ID" value="KAG8486586.1"/>
    <property type="molecule type" value="Genomic_DNA"/>
</dbReference>
<proteinExistence type="predicted"/>
<accession>A0A8J5YWZ7</accession>
<dbReference type="GO" id="GO:0009451">
    <property type="term" value="P:RNA modification"/>
    <property type="evidence" value="ECO:0007669"/>
    <property type="project" value="InterPro"/>
</dbReference>
<name>A0A8J5YWZ7_9ROSI</name>
<feature type="repeat" description="PPR" evidence="2">
    <location>
        <begin position="289"/>
        <end position="323"/>
    </location>
</feature>
<evidence type="ECO:0000256" key="2">
    <source>
        <dbReference type="PROSITE-ProRule" id="PRU00708"/>
    </source>
</evidence>